<feature type="compositionally biased region" description="Basic and acidic residues" evidence="5">
    <location>
        <begin position="29"/>
        <end position="40"/>
    </location>
</feature>
<dbReference type="InterPro" id="IPR058594">
    <property type="entry name" value="PB1-like_dom_pln"/>
</dbReference>
<dbReference type="InterPro" id="IPR018289">
    <property type="entry name" value="MULE_transposase_dom"/>
</dbReference>
<dbReference type="SMART" id="SM00575">
    <property type="entry name" value="ZnF_PMZ"/>
    <property type="match status" value="1"/>
</dbReference>
<evidence type="ECO:0000256" key="4">
    <source>
        <dbReference type="PROSITE-ProRule" id="PRU00325"/>
    </source>
</evidence>
<dbReference type="PANTHER" id="PTHR31973:SF187">
    <property type="entry name" value="MUTATOR TRANSPOSASE MUDRA PROTEIN"/>
    <property type="match status" value="1"/>
</dbReference>
<feature type="region of interest" description="Disordered" evidence="5">
    <location>
        <begin position="1"/>
        <end position="43"/>
    </location>
</feature>
<feature type="region of interest" description="Disordered" evidence="5">
    <location>
        <begin position="725"/>
        <end position="768"/>
    </location>
</feature>
<protein>
    <recommendedName>
        <fullName evidence="6">SWIM-type domain-containing protein</fullName>
    </recommendedName>
</protein>
<evidence type="ECO:0000256" key="5">
    <source>
        <dbReference type="SAM" id="MobiDB-lite"/>
    </source>
</evidence>
<keyword evidence="1" id="KW-0479">Metal-binding</keyword>
<dbReference type="OrthoDB" id="1412061at2759"/>
<dbReference type="Pfam" id="PF03108">
    <property type="entry name" value="DBD_Tnp_Mut"/>
    <property type="match status" value="1"/>
</dbReference>
<evidence type="ECO:0000256" key="2">
    <source>
        <dbReference type="ARBA" id="ARBA00022771"/>
    </source>
</evidence>
<evidence type="ECO:0000313" key="8">
    <source>
        <dbReference type="Proteomes" id="UP000242715"/>
    </source>
</evidence>
<name>A0A2Z6M744_TRISU</name>
<dbReference type="Pfam" id="PF04434">
    <property type="entry name" value="SWIM"/>
    <property type="match status" value="1"/>
</dbReference>
<evidence type="ECO:0000313" key="7">
    <source>
        <dbReference type="EMBL" id="GAU21282.1"/>
    </source>
</evidence>
<evidence type="ECO:0000256" key="1">
    <source>
        <dbReference type="ARBA" id="ARBA00022723"/>
    </source>
</evidence>
<feature type="compositionally biased region" description="Basic residues" evidence="5">
    <location>
        <begin position="9"/>
        <end position="28"/>
    </location>
</feature>
<proteinExistence type="predicted"/>
<evidence type="ECO:0000259" key="6">
    <source>
        <dbReference type="PROSITE" id="PS50966"/>
    </source>
</evidence>
<organism evidence="7 8">
    <name type="scientific">Trifolium subterraneum</name>
    <name type="common">Subterranean clover</name>
    <dbReference type="NCBI Taxonomy" id="3900"/>
    <lineage>
        <taxon>Eukaryota</taxon>
        <taxon>Viridiplantae</taxon>
        <taxon>Streptophyta</taxon>
        <taxon>Embryophyta</taxon>
        <taxon>Tracheophyta</taxon>
        <taxon>Spermatophyta</taxon>
        <taxon>Magnoliopsida</taxon>
        <taxon>eudicotyledons</taxon>
        <taxon>Gunneridae</taxon>
        <taxon>Pentapetalae</taxon>
        <taxon>rosids</taxon>
        <taxon>fabids</taxon>
        <taxon>Fabales</taxon>
        <taxon>Fabaceae</taxon>
        <taxon>Papilionoideae</taxon>
        <taxon>50 kb inversion clade</taxon>
        <taxon>NPAAA clade</taxon>
        <taxon>Hologalegina</taxon>
        <taxon>IRL clade</taxon>
        <taxon>Trifolieae</taxon>
        <taxon>Trifolium</taxon>
    </lineage>
</organism>
<evidence type="ECO:0000256" key="3">
    <source>
        <dbReference type="ARBA" id="ARBA00022833"/>
    </source>
</evidence>
<dbReference type="GO" id="GO:0008270">
    <property type="term" value="F:zinc ion binding"/>
    <property type="evidence" value="ECO:0007669"/>
    <property type="project" value="UniProtKB-KW"/>
</dbReference>
<dbReference type="Pfam" id="PF26130">
    <property type="entry name" value="PB1-like"/>
    <property type="match status" value="1"/>
</dbReference>
<dbReference type="InterPro" id="IPR004332">
    <property type="entry name" value="Transposase_MuDR"/>
</dbReference>
<feature type="domain" description="SWIM-type" evidence="6">
    <location>
        <begin position="603"/>
        <end position="635"/>
    </location>
</feature>
<dbReference type="PANTHER" id="PTHR31973">
    <property type="entry name" value="POLYPROTEIN, PUTATIVE-RELATED"/>
    <property type="match status" value="1"/>
</dbReference>
<dbReference type="InterPro" id="IPR007527">
    <property type="entry name" value="Znf_SWIM"/>
</dbReference>
<keyword evidence="3" id="KW-0862">Zinc</keyword>
<dbReference type="AlphaFoldDB" id="A0A2Z6M744"/>
<accession>A0A2Z6M744</accession>
<dbReference type="Proteomes" id="UP000242715">
    <property type="component" value="Unassembled WGS sequence"/>
</dbReference>
<dbReference type="EMBL" id="DF973226">
    <property type="protein sequence ID" value="GAU21282.1"/>
    <property type="molecule type" value="Genomic_DNA"/>
</dbReference>
<feature type="compositionally biased region" description="Low complexity" evidence="5">
    <location>
        <begin position="750"/>
        <end position="768"/>
    </location>
</feature>
<dbReference type="InterPro" id="IPR006564">
    <property type="entry name" value="Znf_PMZ"/>
</dbReference>
<gene>
    <name evidence="7" type="ORF">TSUD_286920</name>
</gene>
<keyword evidence="2 4" id="KW-0863">Zinc-finger</keyword>
<dbReference type="PROSITE" id="PS50966">
    <property type="entry name" value="ZF_SWIM"/>
    <property type="match status" value="1"/>
</dbReference>
<keyword evidence="8" id="KW-1185">Reference proteome</keyword>
<feature type="region of interest" description="Disordered" evidence="5">
    <location>
        <begin position="153"/>
        <end position="174"/>
    </location>
</feature>
<dbReference type="Pfam" id="PF10551">
    <property type="entry name" value="MULE"/>
    <property type="match status" value="1"/>
</dbReference>
<sequence length="790" mass="90430">MANTEKTKTKAKTKSKTTKHAKVKMKPVVKKEATTKKNEEPVDEESLSNVFSVVFNHGGEFCKENNKFFYRGGKQTVVDGADMDNFTKSRVNSLIMGWGYEQDSFKVWSDGQLYVEYKDDESDKSGFIEYDSDEVEGLDDSEDERAAGLYDGFSEELGSSDPDASDDESGPKVERYKKGDIHKGYKWKTGLEFSSLKDFREAIRDWSSLKGLPIDWVKNEGDRVRVECARKCGFYMLCSRVGRDHTFAIKTEEQYLTHSFIRTLYNKTANSKWVSKEVVKLMQTFPKVRLRDITQHMRTDFALGISKNTAWKAKQYATEIIEGDSDRQYSLLRRYADELIRVCKENTVVIGLAERPVPTLPPRFGYGGQMLIAVGRGPNDQYFPLAFGVVETETKESWRWFIQLLMEDIGQDNRFVFISDQQKGLVAVFEEMFERVEHRLCLRHLYANFKKKFGGGTLIRDLMMGTAKATYYQAWEAKMSELKAFDKKAWDWLKDIPTKMWCKHAFSYYHKCDVLMNNLSESFNATILVARDKPILTLCEWIRNYLMNRTSASVSKLANWPHRILPMPQRRLENEVSMTGYWQPTWVIHEEFQVAHQFNGQQFIVNTAKKTCTCNFWELVGIPCRHAVTAISYQGKDPLDYVDNCYSREKYAACYGFAISAINGVDMWPKPPDGVEENILPPLYKKGPGRPRKLRIREFDEVGVRKPRKGKYHCTTCGHPGHNVGSCKLPQDPNALNRKRKPSNGKASDSQGPTSASQPPASASQPAALASGRYWSLGDHARSEQCLNIV</sequence>
<reference evidence="8" key="1">
    <citation type="journal article" date="2017" name="Front. Plant Sci.">
        <title>Climate Clever Clovers: New Paradigm to Reduce the Environmental Footprint of Ruminants by Breeding Low Methanogenic Forages Utilizing Haplotype Variation.</title>
        <authorList>
            <person name="Kaur P."/>
            <person name="Appels R."/>
            <person name="Bayer P.E."/>
            <person name="Keeble-Gagnere G."/>
            <person name="Wang J."/>
            <person name="Hirakawa H."/>
            <person name="Shirasawa K."/>
            <person name="Vercoe P."/>
            <person name="Stefanova K."/>
            <person name="Durmic Z."/>
            <person name="Nichols P."/>
            <person name="Revell C."/>
            <person name="Isobe S.N."/>
            <person name="Edwards D."/>
            <person name="Erskine W."/>
        </authorList>
    </citation>
    <scope>NUCLEOTIDE SEQUENCE [LARGE SCALE GENOMIC DNA]</scope>
    <source>
        <strain evidence="8">cv. Daliak</strain>
    </source>
</reference>